<reference evidence="1" key="1">
    <citation type="submission" date="2021-06" db="EMBL/GenBank/DDBJ databases">
        <authorList>
            <person name="Kallberg Y."/>
            <person name="Tangrot J."/>
            <person name="Rosling A."/>
        </authorList>
    </citation>
    <scope>NUCLEOTIDE SEQUENCE</scope>
    <source>
        <strain evidence="1">28 12/20/2015</strain>
    </source>
</reference>
<dbReference type="EMBL" id="CAJVPW010005600">
    <property type="protein sequence ID" value="CAG8557499.1"/>
    <property type="molecule type" value="Genomic_DNA"/>
</dbReference>
<gene>
    <name evidence="1" type="ORF">SPELUC_LOCUS5465</name>
</gene>
<proteinExistence type="predicted"/>
<protein>
    <submittedName>
        <fullName evidence="1">11122_t:CDS:1</fullName>
    </submittedName>
</protein>
<evidence type="ECO:0000313" key="1">
    <source>
        <dbReference type="EMBL" id="CAG8557499.1"/>
    </source>
</evidence>
<sequence>MTFVITFLSYFRISNYSLFNPAENYNNNFNDDGSYFSSNDNDYIDDNNDINTSGHYKFLILITSRIEKYHHRKLLRRILFGIDDNLVPCMKYDSSIYYKFLIPPYNISKKVYKSFVGESVEYNDIVEFQDLLHSNSNYTQEVILDWTQSLKNSNISFDHVVIFDDYSIINFSKLKRILATSNLSPIKLQNIVWSNFNNSVIDDMFVILGSKAIHTILTNKYFFYNSSNRNIITQAYFYNKNDHQSLSNNWNDLFFVNDGKSFITLPNNLDHIPQDTTIAVRKLYSKHELLKVSDYLSISPVSICHHHISPSIAIVTSSYFHDRFNNCTTPMIDVAYMVSENKRTYAQKHGYAFVPRSLEFQPYQSYNRKLKTQGRIDAVKKVLPYYDWVLWIDSDAIITNPEISLQSLFNQFYQLVISKKKKQNKANKISTKNNTIENVSQTLKKKSEEYYYEEVSRPKKDIMLNAGVFLIKNSKWSMKFLNNIQKIKDMDNRKKTEQASIWNLLSKQPALKNHILLLRDDHVFNTFPDVWKKDDFILHCASYTCPAKFMLDYFEKNK</sequence>
<evidence type="ECO:0000313" key="2">
    <source>
        <dbReference type="Proteomes" id="UP000789366"/>
    </source>
</evidence>
<name>A0ACA9LXM2_9GLOM</name>
<keyword evidence="2" id="KW-1185">Reference proteome</keyword>
<comment type="caution">
    <text evidence="1">The sequence shown here is derived from an EMBL/GenBank/DDBJ whole genome shotgun (WGS) entry which is preliminary data.</text>
</comment>
<dbReference type="Proteomes" id="UP000789366">
    <property type="component" value="Unassembled WGS sequence"/>
</dbReference>
<feature type="non-terminal residue" evidence="1">
    <location>
        <position position="558"/>
    </location>
</feature>
<accession>A0ACA9LXM2</accession>
<organism evidence="1 2">
    <name type="scientific">Cetraspora pellucida</name>
    <dbReference type="NCBI Taxonomy" id="1433469"/>
    <lineage>
        <taxon>Eukaryota</taxon>
        <taxon>Fungi</taxon>
        <taxon>Fungi incertae sedis</taxon>
        <taxon>Mucoromycota</taxon>
        <taxon>Glomeromycotina</taxon>
        <taxon>Glomeromycetes</taxon>
        <taxon>Diversisporales</taxon>
        <taxon>Gigasporaceae</taxon>
        <taxon>Cetraspora</taxon>
    </lineage>
</organism>